<dbReference type="EMBL" id="QHGU01000330">
    <property type="protein sequence ID" value="PZM50977.1"/>
    <property type="molecule type" value="Genomic_DNA"/>
</dbReference>
<accession>A0AB73TKQ6</accession>
<evidence type="ECO:0000259" key="1">
    <source>
        <dbReference type="PROSITE" id="PS50932"/>
    </source>
</evidence>
<dbReference type="Pfam" id="PF00356">
    <property type="entry name" value="LacI"/>
    <property type="match status" value="1"/>
</dbReference>
<evidence type="ECO:0000313" key="2">
    <source>
        <dbReference type="EMBL" id="PZM50977.1"/>
    </source>
</evidence>
<dbReference type="GO" id="GO:0006355">
    <property type="term" value="P:regulation of DNA-templated transcription"/>
    <property type="evidence" value="ECO:0007669"/>
    <property type="project" value="InterPro"/>
</dbReference>
<dbReference type="PROSITE" id="PS50932">
    <property type="entry name" value="HTH_LACI_2"/>
    <property type="match status" value="1"/>
</dbReference>
<comment type="caution">
    <text evidence="2">The sequence shown here is derived from an EMBL/GenBank/DDBJ whole genome shotgun (WGS) entry which is preliminary data.</text>
</comment>
<dbReference type="InterPro" id="IPR010982">
    <property type="entry name" value="Lambda_DNA-bd_dom_sf"/>
</dbReference>
<dbReference type="SUPFAM" id="SSF47413">
    <property type="entry name" value="lambda repressor-like DNA-binding domains"/>
    <property type="match status" value="1"/>
</dbReference>
<evidence type="ECO:0000313" key="3">
    <source>
        <dbReference type="Proteomes" id="UP000249070"/>
    </source>
</evidence>
<protein>
    <submittedName>
        <fullName evidence="2">Catabolite control protein A</fullName>
    </submittedName>
</protein>
<reference evidence="2 3" key="1">
    <citation type="submission" date="2018-05" db="EMBL/GenBank/DDBJ databases">
        <title>Vancomycin-resistant Enterococcus faecium strain from Chelyabinsk, Russia.</title>
        <authorList>
            <person name="Gostev V."/>
            <person name="Goncharov A."/>
            <person name="Kolodzhieva V."/>
            <person name="Suvorov A."/>
            <person name="Sidorenko S."/>
            <person name="Zueva L."/>
        </authorList>
    </citation>
    <scope>NUCLEOTIDE SEQUENCE [LARGE SCALE GENOMIC DNA]</scope>
    <source>
        <strain evidence="2 3">20</strain>
    </source>
</reference>
<proteinExistence type="predicted"/>
<name>A0AB73TKQ6_ENTFC</name>
<gene>
    <name evidence="2" type="ORF">DKP91_17475</name>
</gene>
<dbReference type="AlphaFoldDB" id="A0AB73TKQ6"/>
<dbReference type="Gene3D" id="1.10.260.40">
    <property type="entry name" value="lambda repressor-like DNA-binding domains"/>
    <property type="match status" value="1"/>
</dbReference>
<feature type="domain" description="HTH lacI-type" evidence="1">
    <location>
        <begin position="6"/>
        <end position="32"/>
    </location>
</feature>
<dbReference type="RefSeq" id="WP_146238748.1">
    <property type="nucleotide sequence ID" value="NZ_QHGU01000330.1"/>
</dbReference>
<dbReference type="Proteomes" id="UP000249070">
    <property type="component" value="Unassembled WGS sequence"/>
</dbReference>
<feature type="non-terminal residue" evidence="2">
    <location>
        <position position="32"/>
    </location>
</feature>
<dbReference type="PRINTS" id="PR00036">
    <property type="entry name" value="HTHLACI"/>
</dbReference>
<dbReference type="InterPro" id="IPR000843">
    <property type="entry name" value="HTH_LacI"/>
</dbReference>
<sequence>MEKQTITIYDVAREANVSMATVSRVVNGNPNV</sequence>
<dbReference type="PROSITE" id="PS00356">
    <property type="entry name" value="HTH_LACI_1"/>
    <property type="match status" value="1"/>
</dbReference>
<organism evidence="2 3">
    <name type="scientific">Enterococcus faecium</name>
    <name type="common">Streptococcus faecium</name>
    <dbReference type="NCBI Taxonomy" id="1352"/>
    <lineage>
        <taxon>Bacteria</taxon>
        <taxon>Bacillati</taxon>
        <taxon>Bacillota</taxon>
        <taxon>Bacilli</taxon>
        <taxon>Lactobacillales</taxon>
        <taxon>Enterococcaceae</taxon>
        <taxon>Enterococcus</taxon>
    </lineage>
</organism>
<dbReference type="GO" id="GO:0003677">
    <property type="term" value="F:DNA binding"/>
    <property type="evidence" value="ECO:0007669"/>
    <property type="project" value="InterPro"/>
</dbReference>